<dbReference type="SUPFAM" id="SSF74653">
    <property type="entry name" value="TolA/TonB C-terminal domain"/>
    <property type="match status" value="1"/>
</dbReference>
<evidence type="ECO:0000256" key="9">
    <source>
        <dbReference type="ARBA" id="ARBA00023136"/>
    </source>
</evidence>
<dbReference type="AlphaFoldDB" id="A0A7W6FRV8"/>
<evidence type="ECO:0000256" key="8">
    <source>
        <dbReference type="ARBA" id="ARBA00022989"/>
    </source>
</evidence>
<dbReference type="NCBIfam" id="TIGR01352">
    <property type="entry name" value="tonB_Cterm"/>
    <property type="match status" value="1"/>
</dbReference>
<keyword evidence="6" id="KW-0812">Transmembrane</keyword>
<comment type="subcellular location">
    <subcellularLocation>
        <location evidence="1">Cell inner membrane</location>
        <topology evidence="1">Single-pass membrane protein</topology>
        <orientation evidence="1">Periplasmic side</orientation>
    </subcellularLocation>
</comment>
<accession>A0A7W6FRV8</accession>
<evidence type="ECO:0000256" key="3">
    <source>
        <dbReference type="ARBA" id="ARBA00022448"/>
    </source>
</evidence>
<dbReference type="InterPro" id="IPR006260">
    <property type="entry name" value="TonB/TolA_C"/>
</dbReference>
<protein>
    <submittedName>
        <fullName evidence="12">Protein TonB</fullName>
    </submittedName>
</protein>
<dbReference type="GO" id="GO:0005886">
    <property type="term" value="C:plasma membrane"/>
    <property type="evidence" value="ECO:0007669"/>
    <property type="project" value="UniProtKB-SubCell"/>
</dbReference>
<gene>
    <name evidence="12" type="ORF">GGR43_004199</name>
</gene>
<evidence type="ECO:0000313" key="12">
    <source>
        <dbReference type="EMBL" id="MBB3928455.1"/>
    </source>
</evidence>
<dbReference type="EMBL" id="JACIDT010000024">
    <property type="protein sequence ID" value="MBB3928455.1"/>
    <property type="molecule type" value="Genomic_DNA"/>
</dbReference>
<comment type="similarity">
    <text evidence="2">Belongs to the TonB family.</text>
</comment>
<feature type="region of interest" description="Disordered" evidence="10">
    <location>
        <begin position="73"/>
        <end position="92"/>
    </location>
</feature>
<dbReference type="InterPro" id="IPR037682">
    <property type="entry name" value="TonB_C"/>
</dbReference>
<evidence type="ECO:0000256" key="4">
    <source>
        <dbReference type="ARBA" id="ARBA00022475"/>
    </source>
</evidence>
<feature type="region of interest" description="Disordered" evidence="10">
    <location>
        <begin position="106"/>
        <end position="171"/>
    </location>
</feature>
<dbReference type="GO" id="GO:0055085">
    <property type="term" value="P:transmembrane transport"/>
    <property type="evidence" value="ECO:0007669"/>
    <property type="project" value="InterPro"/>
</dbReference>
<keyword evidence="8" id="KW-1133">Transmembrane helix</keyword>
<feature type="compositionally biased region" description="Gly residues" evidence="10">
    <location>
        <begin position="145"/>
        <end position="163"/>
    </location>
</feature>
<evidence type="ECO:0000256" key="1">
    <source>
        <dbReference type="ARBA" id="ARBA00004383"/>
    </source>
</evidence>
<feature type="compositionally biased region" description="Low complexity" evidence="10">
    <location>
        <begin position="73"/>
        <end position="83"/>
    </location>
</feature>
<feature type="compositionally biased region" description="Low complexity" evidence="10">
    <location>
        <begin position="130"/>
        <end position="144"/>
    </location>
</feature>
<reference evidence="12 13" key="1">
    <citation type="submission" date="2020-08" db="EMBL/GenBank/DDBJ databases">
        <title>Genomic Encyclopedia of Type Strains, Phase IV (KMG-IV): sequencing the most valuable type-strain genomes for metagenomic binning, comparative biology and taxonomic classification.</title>
        <authorList>
            <person name="Goeker M."/>
        </authorList>
    </citation>
    <scope>NUCLEOTIDE SEQUENCE [LARGE SCALE GENOMIC DNA]</scope>
    <source>
        <strain evidence="12 13">DSM 26189</strain>
    </source>
</reference>
<evidence type="ECO:0000256" key="2">
    <source>
        <dbReference type="ARBA" id="ARBA00006555"/>
    </source>
</evidence>
<organism evidence="12 13">
    <name type="scientific">Sphingobium jiangsuense</name>
    <dbReference type="NCBI Taxonomy" id="870476"/>
    <lineage>
        <taxon>Bacteria</taxon>
        <taxon>Pseudomonadati</taxon>
        <taxon>Pseudomonadota</taxon>
        <taxon>Alphaproteobacteria</taxon>
        <taxon>Sphingomonadales</taxon>
        <taxon>Sphingomonadaceae</taxon>
        <taxon>Sphingobium</taxon>
    </lineage>
</organism>
<dbReference type="GO" id="GO:0015031">
    <property type="term" value="P:protein transport"/>
    <property type="evidence" value="ECO:0007669"/>
    <property type="project" value="UniProtKB-KW"/>
</dbReference>
<keyword evidence="5" id="KW-0997">Cell inner membrane</keyword>
<dbReference type="Proteomes" id="UP000571950">
    <property type="component" value="Unassembled WGS sequence"/>
</dbReference>
<keyword evidence="13" id="KW-1185">Reference proteome</keyword>
<sequence length="269" mass="27622">MTAAALPGGVAIDPFGDAQDRRRWGTALAAVLGLHVVAIVIAAQWQTVTPPREEDKAIAVELAPLPVADHLAAAASSPAAAPTPVQPVPQPQPVQEVPRLIERAEVPLPPRPLPPVPVQATPNPAPVPAPVAGVAGNGLASSAGTGRGGPDAGDAGARGGPPGRGREGGGDAAAVWRGRVLAHLERHKRYPAAARLMKREGKVHVSISMDRRGHVLSVSVSRGAGFKPFDTEAIDTVRRADPLPEPPAELAGNTIPLQLPIGFYLPGGR</sequence>
<keyword evidence="4" id="KW-1003">Cell membrane</keyword>
<name>A0A7W6FRV8_9SPHN</name>
<evidence type="ECO:0000256" key="5">
    <source>
        <dbReference type="ARBA" id="ARBA00022519"/>
    </source>
</evidence>
<feature type="compositionally biased region" description="Pro residues" evidence="10">
    <location>
        <begin position="107"/>
        <end position="129"/>
    </location>
</feature>
<keyword evidence="3" id="KW-0813">Transport</keyword>
<evidence type="ECO:0000259" key="11">
    <source>
        <dbReference type="PROSITE" id="PS52015"/>
    </source>
</evidence>
<dbReference type="InterPro" id="IPR051045">
    <property type="entry name" value="TonB-dependent_transducer"/>
</dbReference>
<dbReference type="Gene3D" id="3.30.1150.10">
    <property type="match status" value="1"/>
</dbReference>
<feature type="domain" description="TonB C-terminal" evidence="11">
    <location>
        <begin position="175"/>
        <end position="269"/>
    </location>
</feature>
<evidence type="ECO:0000256" key="10">
    <source>
        <dbReference type="SAM" id="MobiDB-lite"/>
    </source>
</evidence>
<evidence type="ECO:0000256" key="6">
    <source>
        <dbReference type="ARBA" id="ARBA00022692"/>
    </source>
</evidence>
<comment type="caution">
    <text evidence="12">The sequence shown here is derived from an EMBL/GenBank/DDBJ whole genome shotgun (WGS) entry which is preliminary data.</text>
</comment>
<keyword evidence="7" id="KW-0653">Protein transport</keyword>
<dbReference type="RefSeq" id="WP_188073731.1">
    <property type="nucleotide sequence ID" value="NZ_JACIDT010000024.1"/>
</dbReference>
<evidence type="ECO:0000313" key="13">
    <source>
        <dbReference type="Proteomes" id="UP000571950"/>
    </source>
</evidence>
<proteinExistence type="inferred from homology"/>
<evidence type="ECO:0000256" key="7">
    <source>
        <dbReference type="ARBA" id="ARBA00022927"/>
    </source>
</evidence>
<dbReference type="PANTHER" id="PTHR33446">
    <property type="entry name" value="PROTEIN TONB-RELATED"/>
    <property type="match status" value="1"/>
</dbReference>
<dbReference type="PROSITE" id="PS52015">
    <property type="entry name" value="TONB_CTD"/>
    <property type="match status" value="1"/>
</dbReference>
<keyword evidence="9" id="KW-0472">Membrane</keyword>
<dbReference type="Pfam" id="PF03544">
    <property type="entry name" value="TonB_C"/>
    <property type="match status" value="1"/>
</dbReference>